<evidence type="ECO:0000313" key="13">
    <source>
        <dbReference type="Proteomes" id="UP000694580"/>
    </source>
</evidence>
<dbReference type="InterPro" id="IPR023213">
    <property type="entry name" value="CAT-like_dom_sf"/>
</dbReference>
<sequence>MNVSVPHRLPTRSNIQLKIQKSAVRSGNSKGSPPRDGRHQLTAALPLRRQVLPKLPVPGLRRTLDAYLACVKPLVSEERFRATRAAVEEFGRAGGAGELLQRKLLERREKTDNWVYDFWLQDMYLNNRLALPVNSSPAMVLPKQSFRDRADCLRFAARLVSGTLEYKAMLDARSVPVDHARGLLSEAKLDPLCMEQYYRLFSSYRRPGLKHDTLLTDRSSASPKSEHIVVACNSQFFTLDVVLNSQKLCEAEIVAQLEKICKMAENAEESQPPVGLLTSDGRTEWAQAWEVLMQDTVNRGSLDVLERCVCVVCLDEPCRSETTDSTLAQLLLHGGGREKNGANRWYDKSVQLVVGMDGVCGVVCEHSALEGIVLVEFTEYLLKMGKPLNLSGATRVKDLHPPRRLPWRCSSQIQSLLTSSAERLQRLVRNLDMDVFKFAFYGKEFIKKQKMSPDAFIQVALQLAFYRCNGRQVSTYESASIRRFRQGRVDNIRSATPEALAFARAMTDERVSPSASHFSQLDPITAITGNGIDNHLLGLREIAQEMKLEKPKIFSDESYLVSNQFILSTSQVPTNLEMFCCYGPVVPNGYGACYNPQPSHILFSVSSFRESTETSSAAFVKALEAALLDMRDVCDSGKGQGSNKSSS</sequence>
<reference evidence="12 13" key="1">
    <citation type="submission" date="2020-06" db="EMBL/GenBank/DDBJ databases">
        <authorList>
            <consortium name="Wellcome Sanger Institute Data Sharing"/>
        </authorList>
    </citation>
    <scope>NUCLEOTIDE SEQUENCE [LARGE SCALE GENOMIC DNA]</scope>
</reference>
<evidence type="ECO:0000256" key="8">
    <source>
        <dbReference type="ARBA" id="ARBA00048143"/>
    </source>
</evidence>
<dbReference type="InterPro" id="IPR042231">
    <property type="entry name" value="Cho/carn_acyl_trans_2"/>
</dbReference>
<dbReference type="Gene3D" id="3.30.559.70">
    <property type="entry name" value="Choline/Carnitine o-acyltransferase, domain 2"/>
    <property type="match status" value="1"/>
</dbReference>
<dbReference type="InterPro" id="IPR039551">
    <property type="entry name" value="Cho/carn_acyl_trans"/>
</dbReference>
<keyword evidence="3" id="KW-0530">Neurotransmitter biosynthesis</keyword>
<dbReference type="Ensembl" id="ENSDCDT00010000099.1">
    <property type="protein sequence ID" value="ENSDCDP00010000095.1"/>
    <property type="gene ID" value="ENSDCDG00010000045.1"/>
</dbReference>
<feature type="active site" description="Proton acceptor" evidence="9">
    <location>
        <position position="366"/>
    </location>
</feature>
<dbReference type="Proteomes" id="UP000694580">
    <property type="component" value="Chromosome 2"/>
</dbReference>
<name>A0AAY3ZWZ8_9TELE</name>
<dbReference type="EC" id="2.3.1.6" evidence="6"/>
<protein>
    <recommendedName>
        <fullName evidence="7">Choline O-acetyltransferase</fullName>
        <ecNumber evidence="6">2.3.1.6</ecNumber>
    </recommendedName>
</protein>
<reference evidence="12" key="2">
    <citation type="submission" date="2025-08" db="UniProtKB">
        <authorList>
            <consortium name="Ensembl"/>
        </authorList>
    </citation>
    <scope>IDENTIFICATION</scope>
</reference>
<dbReference type="GO" id="GO:0004102">
    <property type="term" value="F:choline O-acetyltransferase activity"/>
    <property type="evidence" value="ECO:0007669"/>
    <property type="project" value="UniProtKB-EC"/>
</dbReference>
<evidence type="ECO:0000256" key="7">
    <source>
        <dbReference type="ARBA" id="ARBA00040495"/>
    </source>
</evidence>
<dbReference type="SUPFAM" id="SSF52777">
    <property type="entry name" value="CoA-dependent acyltransferases"/>
    <property type="match status" value="2"/>
</dbReference>
<keyword evidence="2 10" id="KW-0808">Transferase</keyword>
<comment type="similarity">
    <text evidence="1 10">Belongs to the carnitine/choline acetyltransferase family.</text>
</comment>
<dbReference type="GO" id="GO:0008292">
    <property type="term" value="P:acetylcholine biosynthetic process"/>
    <property type="evidence" value="ECO:0007669"/>
    <property type="project" value="TreeGrafter"/>
</dbReference>
<feature type="domain" description="Choline/carnitine acyltransferase" evidence="11">
    <location>
        <begin position="55"/>
        <end position="624"/>
    </location>
</feature>
<comment type="catalytic activity">
    <reaction evidence="8">
        <text>choline + acetyl-CoA = acetylcholine + CoA</text>
        <dbReference type="Rhea" id="RHEA:18821"/>
        <dbReference type="ChEBI" id="CHEBI:15354"/>
        <dbReference type="ChEBI" id="CHEBI:15355"/>
        <dbReference type="ChEBI" id="CHEBI:57287"/>
        <dbReference type="ChEBI" id="CHEBI:57288"/>
        <dbReference type="EC" id="2.3.1.6"/>
    </reaction>
</comment>
<evidence type="ECO:0000259" key="11">
    <source>
        <dbReference type="Pfam" id="PF00755"/>
    </source>
</evidence>
<keyword evidence="13" id="KW-1185">Reference proteome</keyword>
<gene>
    <name evidence="12" type="primary">CHAT</name>
</gene>
<dbReference type="PROSITE" id="PS00440">
    <property type="entry name" value="ACYLTRANSF_C_2"/>
    <property type="match status" value="1"/>
</dbReference>
<evidence type="ECO:0000256" key="9">
    <source>
        <dbReference type="PIRSR" id="PIRSR600542-1"/>
    </source>
</evidence>
<dbReference type="GO" id="GO:0007274">
    <property type="term" value="P:neuromuscular synaptic transmission"/>
    <property type="evidence" value="ECO:0007669"/>
    <property type="project" value="TreeGrafter"/>
</dbReference>
<organism evidence="12 13">
    <name type="scientific">Denticeps clupeoides</name>
    <name type="common">denticle herring</name>
    <dbReference type="NCBI Taxonomy" id="299321"/>
    <lineage>
        <taxon>Eukaryota</taxon>
        <taxon>Metazoa</taxon>
        <taxon>Chordata</taxon>
        <taxon>Craniata</taxon>
        <taxon>Vertebrata</taxon>
        <taxon>Euteleostomi</taxon>
        <taxon>Actinopterygii</taxon>
        <taxon>Neopterygii</taxon>
        <taxon>Teleostei</taxon>
        <taxon>Clupei</taxon>
        <taxon>Clupeiformes</taxon>
        <taxon>Denticipitoidei</taxon>
        <taxon>Denticipitidae</taxon>
        <taxon>Denticeps</taxon>
    </lineage>
</organism>
<evidence type="ECO:0000313" key="12">
    <source>
        <dbReference type="Ensembl" id="ENSDCDP00010000095.1"/>
    </source>
</evidence>
<dbReference type="GO" id="GO:0045202">
    <property type="term" value="C:synapse"/>
    <property type="evidence" value="ECO:0007669"/>
    <property type="project" value="GOC"/>
</dbReference>
<evidence type="ECO:0000256" key="2">
    <source>
        <dbReference type="ARBA" id="ARBA00022679"/>
    </source>
</evidence>
<evidence type="ECO:0000256" key="6">
    <source>
        <dbReference type="ARBA" id="ARBA00039091"/>
    </source>
</evidence>
<comment type="function">
    <text evidence="5">Catalyzes the reversible synthesis of acetylcholine (ACh) from acetyl CoA and choline at cholinergic synapses.</text>
</comment>
<evidence type="ECO:0000256" key="4">
    <source>
        <dbReference type="ARBA" id="ARBA00023315"/>
    </source>
</evidence>
<accession>A0AAY3ZWZ8</accession>
<dbReference type="GO" id="GO:0005737">
    <property type="term" value="C:cytoplasm"/>
    <property type="evidence" value="ECO:0007669"/>
    <property type="project" value="TreeGrafter"/>
</dbReference>
<evidence type="ECO:0000256" key="3">
    <source>
        <dbReference type="ARBA" id="ARBA00022979"/>
    </source>
</evidence>
<dbReference type="GO" id="GO:0043005">
    <property type="term" value="C:neuron projection"/>
    <property type="evidence" value="ECO:0007669"/>
    <property type="project" value="TreeGrafter"/>
</dbReference>
<proteinExistence type="inferred from homology"/>
<dbReference type="AlphaFoldDB" id="A0AAY3ZWZ8"/>
<dbReference type="InterPro" id="IPR000542">
    <property type="entry name" value="Carn_acyl_trans"/>
</dbReference>
<dbReference type="PANTHER" id="PTHR22589">
    <property type="entry name" value="CARNITINE O-ACYLTRANSFERASE"/>
    <property type="match status" value="1"/>
</dbReference>
<dbReference type="PANTHER" id="PTHR22589:SF14">
    <property type="entry name" value="CHOLINE O-ACETYLTRANSFERASE"/>
    <property type="match status" value="1"/>
</dbReference>
<dbReference type="Pfam" id="PF00755">
    <property type="entry name" value="Carn_acyltransf"/>
    <property type="match status" value="1"/>
</dbReference>
<dbReference type="GeneTree" id="ENSGT01150000286917"/>
<reference evidence="12" key="3">
    <citation type="submission" date="2025-09" db="UniProtKB">
        <authorList>
            <consortium name="Ensembl"/>
        </authorList>
    </citation>
    <scope>IDENTIFICATION</scope>
</reference>
<dbReference type="Gene3D" id="3.30.559.10">
    <property type="entry name" value="Chloramphenicol acetyltransferase-like domain"/>
    <property type="match status" value="1"/>
</dbReference>
<evidence type="ECO:0000256" key="10">
    <source>
        <dbReference type="RuleBase" id="RU003801"/>
    </source>
</evidence>
<keyword evidence="4 10" id="KW-0012">Acyltransferase</keyword>
<evidence type="ECO:0000256" key="1">
    <source>
        <dbReference type="ARBA" id="ARBA00005232"/>
    </source>
</evidence>
<evidence type="ECO:0000256" key="5">
    <source>
        <dbReference type="ARBA" id="ARBA00037088"/>
    </source>
</evidence>